<evidence type="ECO:0000313" key="1">
    <source>
        <dbReference type="EMBL" id="MDF3841158.1"/>
    </source>
</evidence>
<name>A0AAW6P3Y8_9PSED</name>
<proteinExistence type="predicted"/>
<dbReference type="AlphaFoldDB" id="A0AAW6P3Y8"/>
<dbReference type="EMBL" id="JARJLR010000108">
    <property type="protein sequence ID" value="MDF3841158.1"/>
    <property type="molecule type" value="Genomic_DNA"/>
</dbReference>
<reference evidence="1" key="1">
    <citation type="submission" date="2023-03" db="EMBL/GenBank/DDBJ databases">
        <title>Draft assemblies of triclosan tolerant bacteria isolated from returned activated sludge.</title>
        <authorList>
            <person name="Van Hamelsveld S."/>
        </authorList>
    </citation>
    <scope>NUCLEOTIDE SEQUENCE</scope>
    <source>
        <strain evidence="1">GW210015_S63</strain>
    </source>
</reference>
<organism evidence="1 2">
    <name type="scientific">Pseudomonas citronellolis</name>
    <dbReference type="NCBI Taxonomy" id="53408"/>
    <lineage>
        <taxon>Bacteria</taxon>
        <taxon>Pseudomonadati</taxon>
        <taxon>Pseudomonadota</taxon>
        <taxon>Gammaproteobacteria</taxon>
        <taxon>Pseudomonadales</taxon>
        <taxon>Pseudomonadaceae</taxon>
        <taxon>Pseudomonas</taxon>
    </lineage>
</organism>
<gene>
    <name evidence="1" type="ORF">P3W55_05470</name>
</gene>
<accession>A0AAW6P3Y8</accession>
<protein>
    <submittedName>
        <fullName evidence="1">Uncharacterized protein</fullName>
    </submittedName>
</protein>
<dbReference type="Proteomes" id="UP001220662">
    <property type="component" value="Unassembled WGS sequence"/>
</dbReference>
<evidence type="ECO:0000313" key="2">
    <source>
        <dbReference type="Proteomes" id="UP001220662"/>
    </source>
</evidence>
<comment type="caution">
    <text evidence="1">The sequence shown here is derived from an EMBL/GenBank/DDBJ whole genome shotgun (WGS) entry which is preliminary data.</text>
</comment>
<dbReference type="RefSeq" id="WP_276213976.1">
    <property type="nucleotide sequence ID" value="NZ_JARJLR010000108.1"/>
</dbReference>
<sequence>MVVGEEYLVYGFACVHNRIDYLVYASGAVLWAPGFLFKVKNREIPPDWVLNLTVNDPSYSQLLDEFGIWLICCYKTLAEDFAHYVGVLERGKSDLRNFRKRERKG</sequence>